<keyword evidence="5" id="KW-0227">DNA damage</keyword>
<evidence type="ECO:0000256" key="10">
    <source>
        <dbReference type="PIRSR" id="PIRSR604808-3"/>
    </source>
</evidence>
<dbReference type="Gene3D" id="3.60.10.10">
    <property type="entry name" value="Endonuclease/exonuclease/phosphatase"/>
    <property type="match status" value="1"/>
</dbReference>
<feature type="domain" description="Endonuclease/exonuclease/phosphatase" evidence="11">
    <location>
        <begin position="8"/>
        <end position="210"/>
    </location>
</feature>
<feature type="binding site" evidence="9">
    <location>
        <position position="143"/>
    </location>
    <ligand>
        <name>Mg(2+)</name>
        <dbReference type="ChEBI" id="CHEBI:18420"/>
        <label>1</label>
    </ligand>
</feature>
<dbReference type="GO" id="GO:0006284">
    <property type="term" value="P:base-excision repair"/>
    <property type="evidence" value="ECO:0007669"/>
    <property type="project" value="TreeGrafter"/>
</dbReference>
<name>A0A667Z4X2_9TELE</name>
<dbReference type="EC" id="3.1.11.2" evidence="3"/>
<dbReference type="PANTHER" id="PTHR22748">
    <property type="entry name" value="AP ENDONUCLEASE"/>
    <property type="match status" value="1"/>
</dbReference>
<evidence type="ECO:0000256" key="2">
    <source>
        <dbReference type="ARBA" id="ARBA00007092"/>
    </source>
</evidence>
<feature type="site" description="Transition state stabilizer" evidence="10">
    <location>
        <position position="143"/>
    </location>
</feature>
<sequence length="213" mass="24192">MTKLKIISLNVNGLNNQIKCKKILLQLKQAKGDVLFLQETHLKKTEHEKLGKMTQGLIYSSSYGSKRRGVAIIIQPYIAFEEENYIADKEGRFILVVGKIDSITISLLNVYYPPEMGPEFMSEIIELLTTKCKGVIIMGGDLNLTLNPRLDSSNNKPHRADKASSILRGAISELGLVDIWRMLNSTKKEFTYYSGRFSTYNRLDYFFIKGKNS</sequence>
<feature type="binding site" evidence="9">
    <location>
        <position position="39"/>
    </location>
    <ligand>
        <name>Mg(2+)</name>
        <dbReference type="ChEBI" id="CHEBI:18420"/>
        <label>1</label>
    </ligand>
</feature>
<evidence type="ECO:0000256" key="4">
    <source>
        <dbReference type="ARBA" id="ARBA00022723"/>
    </source>
</evidence>
<reference evidence="12" key="3">
    <citation type="submission" date="2025-09" db="UniProtKB">
        <authorList>
            <consortium name="Ensembl"/>
        </authorList>
    </citation>
    <scope>IDENTIFICATION</scope>
</reference>
<dbReference type="Proteomes" id="UP000472263">
    <property type="component" value="Chromosome 6"/>
</dbReference>
<evidence type="ECO:0000313" key="12">
    <source>
        <dbReference type="Ensembl" id="ENSMMDP00005030994.1"/>
    </source>
</evidence>
<dbReference type="GeneTree" id="ENSGT00950000183016"/>
<dbReference type="GO" id="GO:0008311">
    <property type="term" value="F:double-stranded DNA 3'-5' DNA exonuclease activity"/>
    <property type="evidence" value="ECO:0007669"/>
    <property type="project" value="UniProtKB-EC"/>
</dbReference>
<evidence type="ECO:0000256" key="7">
    <source>
        <dbReference type="ARBA" id="ARBA00022842"/>
    </source>
</evidence>
<keyword evidence="9" id="KW-0464">Manganese</keyword>
<feature type="site" description="Important for catalytic activity" evidence="10">
    <location>
        <position position="204"/>
    </location>
</feature>
<dbReference type="SUPFAM" id="SSF56219">
    <property type="entry name" value="DNase I-like"/>
    <property type="match status" value="1"/>
</dbReference>
<comment type="catalytic activity">
    <reaction evidence="1">
        <text>Exonucleolytic cleavage in the 3'- to 5'-direction to yield nucleoside 5'-phosphates.</text>
        <dbReference type="EC" id="3.1.11.2"/>
    </reaction>
</comment>
<dbReference type="GO" id="GO:0008081">
    <property type="term" value="F:phosphoric diester hydrolase activity"/>
    <property type="evidence" value="ECO:0007669"/>
    <property type="project" value="TreeGrafter"/>
</dbReference>
<dbReference type="GO" id="GO:0046872">
    <property type="term" value="F:metal ion binding"/>
    <property type="evidence" value="ECO:0007669"/>
    <property type="project" value="UniProtKB-KW"/>
</dbReference>
<accession>A0A667Z4X2</accession>
<comment type="similarity">
    <text evidence="2">Belongs to the DNA repair enzymes AP/ExoA family.</text>
</comment>
<organism evidence="12 13">
    <name type="scientific">Myripristis murdjan</name>
    <name type="common">pinecone soldierfish</name>
    <dbReference type="NCBI Taxonomy" id="586833"/>
    <lineage>
        <taxon>Eukaryota</taxon>
        <taxon>Metazoa</taxon>
        <taxon>Chordata</taxon>
        <taxon>Craniata</taxon>
        <taxon>Vertebrata</taxon>
        <taxon>Euteleostomi</taxon>
        <taxon>Actinopterygii</taxon>
        <taxon>Neopterygii</taxon>
        <taxon>Teleostei</taxon>
        <taxon>Neoteleostei</taxon>
        <taxon>Acanthomorphata</taxon>
        <taxon>Holocentriformes</taxon>
        <taxon>Holocentridae</taxon>
        <taxon>Myripristis</taxon>
    </lineage>
</organism>
<evidence type="ECO:0000256" key="3">
    <source>
        <dbReference type="ARBA" id="ARBA00012115"/>
    </source>
</evidence>
<dbReference type="Ensembl" id="ENSMMDT00005031701.1">
    <property type="protein sequence ID" value="ENSMMDP00005030994.1"/>
    <property type="gene ID" value="ENSMMDG00005014648.1"/>
</dbReference>
<dbReference type="InterPro" id="IPR004808">
    <property type="entry name" value="AP_endonuc_1"/>
</dbReference>
<evidence type="ECO:0000313" key="13">
    <source>
        <dbReference type="Proteomes" id="UP000472263"/>
    </source>
</evidence>
<evidence type="ECO:0000256" key="6">
    <source>
        <dbReference type="ARBA" id="ARBA00022801"/>
    </source>
</evidence>
<dbReference type="InParanoid" id="A0A667Z4X2"/>
<comment type="cofactor">
    <cofactor evidence="9">
        <name>Mg(2+)</name>
        <dbReference type="ChEBI" id="CHEBI:18420"/>
    </cofactor>
    <cofactor evidence="9">
        <name>Mn(2+)</name>
        <dbReference type="ChEBI" id="CHEBI:29035"/>
    </cofactor>
    <text evidence="9">Probably binds two magnesium or manganese ions per subunit.</text>
</comment>
<keyword evidence="8" id="KW-0234">DNA repair</keyword>
<keyword evidence="4 9" id="KW-0479">Metal-binding</keyword>
<dbReference type="InterPro" id="IPR036691">
    <property type="entry name" value="Endo/exonu/phosph_ase_sf"/>
</dbReference>
<protein>
    <recommendedName>
        <fullName evidence="3">exodeoxyribonuclease III</fullName>
        <ecNumber evidence="3">3.1.11.2</ecNumber>
    </recommendedName>
</protein>
<dbReference type="PANTHER" id="PTHR22748:SF26">
    <property type="entry name" value="ENDONUCLEASE_EXONUCLEASE_PHOSPHATASE DOMAIN-CONTAINING PROTEIN"/>
    <property type="match status" value="1"/>
</dbReference>
<evidence type="ECO:0000259" key="11">
    <source>
        <dbReference type="Pfam" id="PF03372"/>
    </source>
</evidence>
<keyword evidence="6" id="KW-0378">Hydrolase</keyword>
<dbReference type="Pfam" id="PF03372">
    <property type="entry name" value="Exo_endo_phos"/>
    <property type="match status" value="1"/>
</dbReference>
<evidence type="ECO:0000256" key="8">
    <source>
        <dbReference type="ARBA" id="ARBA00023204"/>
    </source>
</evidence>
<evidence type="ECO:0000256" key="5">
    <source>
        <dbReference type="ARBA" id="ARBA00022763"/>
    </source>
</evidence>
<dbReference type="InterPro" id="IPR005135">
    <property type="entry name" value="Endo/exonuclease/phosphatase"/>
</dbReference>
<dbReference type="GO" id="GO:0003906">
    <property type="term" value="F:DNA-(apurinic or apyrimidinic site) endonuclease activity"/>
    <property type="evidence" value="ECO:0007669"/>
    <property type="project" value="TreeGrafter"/>
</dbReference>
<evidence type="ECO:0000256" key="9">
    <source>
        <dbReference type="PIRSR" id="PIRSR604808-2"/>
    </source>
</evidence>
<feature type="binding site" evidence="9">
    <location>
        <position position="10"/>
    </location>
    <ligand>
        <name>Mg(2+)</name>
        <dbReference type="ChEBI" id="CHEBI:18420"/>
        <label>1</label>
    </ligand>
</feature>
<reference evidence="12" key="1">
    <citation type="submission" date="2019-06" db="EMBL/GenBank/DDBJ databases">
        <authorList>
            <consortium name="Wellcome Sanger Institute Data Sharing"/>
        </authorList>
    </citation>
    <scope>NUCLEOTIDE SEQUENCE [LARGE SCALE GENOMIC DNA]</scope>
</reference>
<evidence type="ECO:0000256" key="1">
    <source>
        <dbReference type="ARBA" id="ARBA00000493"/>
    </source>
</evidence>
<dbReference type="AlphaFoldDB" id="A0A667Z4X2"/>
<keyword evidence="13" id="KW-1185">Reference proteome</keyword>
<feature type="binding site" evidence="9">
    <location>
        <position position="141"/>
    </location>
    <ligand>
        <name>Mg(2+)</name>
        <dbReference type="ChEBI" id="CHEBI:18420"/>
        <label>1</label>
    </ligand>
</feature>
<dbReference type="GO" id="GO:0005634">
    <property type="term" value="C:nucleus"/>
    <property type="evidence" value="ECO:0007669"/>
    <property type="project" value="TreeGrafter"/>
</dbReference>
<reference evidence="12" key="2">
    <citation type="submission" date="2025-08" db="UniProtKB">
        <authorList>
            <consortium name="Ensembl"/>
        </authorList>
    </citation>
    <scope>IDENTIFICATION</scope>
</reference>
<dbReference type="CDD" id="cd09076">
    <property type="entry name" value="L1-EN"/>
    <property type="match status" value="1"/>
</dbReference>
<proteinExistence type="inferred from homology"/>
<keyword evidence="7 9" id="KW-0460">Magnesium</keyword>